<evidence type="ECO:0000313" key="1">
    <source>
        <dbReference type="EMBL" id="KKU33072.1"/>
    </source>
</evidence>
<comment type="caution">
    <text evidence="1">The sequence shown here is derived from an EMBL/GenBank/DDBJ whole genome shotgun (WGS) entry which is preliminary data.</text>
</comment>
<accession>A0A0G1PK38</accession>
<dbReference type="EMBL" id="LCMI01000006">
    <property type="protein sequence ID" value="KKU33072.1"/>
    <property type="molecule type" value="Genomic_DNA"/>
</dbReference>
<name>A0A0G1PK38_9BACT</name>
<reference evidence="1 2" key="1">
    <citation type="journal article" date="2015" name="Nature">
        <title>rRNA introns, odd ribosomes, and small enigmatic genomes across a large radiation of phyla.</title>
        <authorList>
            <person name="Brown C.T."/>
            <person name="Hug L.A."/>
            <person name="Thomas B.C."/>
            <person name="Sharon I."/>
            <person name="Castelle C.J."/>
            <person name="Singh A."/>
            <person name="Wilkins M.J."/>
            <person name="Williams K.H."/>
            <person name="Banfield J.F."/>
        </authorList>
    </citation>
    <scope>NUCLEOTIDE SEQUENCE [LARGE SCALE GENOMIC DNA]</scope>
</reference>
<evidence type="ECO:0000313" key="2">
    <source>
        <dbReference type="Proteomes" id="UP000034794"/>
    </source>
</evidence>
<gene>
    <name evidence="1" type="ORF">UX47_C0006G0043</name>
</gene>
<dbReference type="Proteomes" id="UP000034794">
    <property type="component" value="Unassembled WGS sequence"/>
</dbReference>
<dbReference type="AlphaFoldDB" id="A0A0G1PK38"/>
<protein>
    <submittedName>
        <fullName evidence="1">Uncharacterized protein</fullName>
    </submittedName>
</protein>
<proteinExistence type="predicted"/>
<sequence>MYMEKILIDENQARQFFQTTVDKIQKYSSAVVPVVPGVENQEEIEEFALPANGLINLATLPVAGESSEALPSEEAMSEDFAMLAKSVRDIRMHDAIPGSYWPLVIQVLEKFLSSSAAPRSPEARLDTIKPVIDLMKKNEPELVDGGFLDNGVIAWLGNIDVAVHGLLEQGGI</sequence>
<organism evidence="1 2">
    <name type="scientific">Candidatus Collierbacteria bacterium GW2011_GWA2_46_26</name>
    <dbReference type="NCBI Taxonomy" id="1618381"/>
    <lineage>
        <taxon>Bacteria</taxon>
        <taxon>Candidatus Collieribacteriota</taxon>
    </lineage>
</organism>